<evidence type="ECO:0000256" key="6">
    <source>
        <dbReference type="SAM" id="SignalP"/>
    </source>
</evidence>
<comment type="similarity">
    <text evidence="2">Belongs to the pectinesterase family.</text>
</comment>
<keyword evidence="6" id="KW-0732">Signal</keyword>
<gene>
    <name evidence="8" type="ORF">HYFRA_00002164</name>
</gene>
<keyword evidence="4" id="KW-0378">Hydrolase</keyword>
<dbReference type="GO" id="GO:0045490">
    <property type="term" value="P:pectin catabolic process"/>
    <property type="evidence" value="ECO:0007669"/>
    <property type="project" value="TreeGrafter"/>
</dbReference>
<dbReference type="AlphaFoldDB" id="A0A9N9KLB9"/>
<evidence type="ECO:0000313" key="8">
    <source>
        <dbReference type="EMBL" id="CAG8949036.1"/>
    </source>
</evidence>
<dbReference type="GO" id="GO:0030599">
    <property type="term" value="F:pectinesterase activity"/>
    <property type="evidence" value="ECO:0007669"/>
    <property type="project" value="UniProtKB-EC"/>
</dbReference>
<keyword evidence="5" id="KW-0063">Aspartyl esterase</keyword>
<dbReference type="Gene3D" id="2.160.20.10">
    <property type="entry name" value="Single-stranded right-handed beta-helix, Pectin lyase-like"/>
    <property type="match status" value="1"/>
</dbReference>
<organism evidence="8 9">
    <name type="scientific">Hymenoscyphus fraxineus</name>
    <dbReference type="NCBI Taxonomy" id="746836"/>
    <lineage>
        <taxon>Eukaryota</taxon>
        <taxon>Fungi</taxon>
        <taxon>Dikarya</taxon>
        <taxon>Ascomycota</taxon>
        <taxon>Pezizomycotina</taxon>
        <taxon>Leotiomycetes</taxon>
        <taxon>Helotiales</taxon>
        <taxon>Helotiaceae</taxon>
        <taxon>Hymenoscyphus</taxon>
    </lineage>
</organism>
<comment type="pathway">
    <text evidence="1">Glycan metabolism; pectin degradation; 2-dehydro-3-deoxy-D-gluconate from pectin: step 1/5.</text>
</comment>
<protein>
    <recommendedName>
        <fullName evidence="3">pectinesterase</fullName>
        <ecNumber evidence="3">3.1.1.11</ecNumber>
    </recommendedName>
</protein>
<feature type="chain" id="PRO_5040215219" description="pectinesterase" evidence="6">
    <location>
        <begin position="27"/>
        <end position="400"/>
    </location>
</feature>
<reference evidence="8" key="1">
    <citation type="submission" date="2021-07" db="EMBL/GenBank/DDBJ databases">
        <authorList>
            <person name="Durling M."/>
        </authorList>
    </citation>
    <scope>NUCLEOTIDE SEQUENCE</scope>
</reference>
<feature type="domain" description="Pectinesterase catalytic" evidence="7">
    <location>
        <begin position="169"/>
        <end position="375"/>
    </location>
</feature>
<evidence type="ECO:0000256" key="4">
    <source>
        <dbReference type="ARBA" id="ARBA00022801"/>
    </source>
</evidence>
<evidence type="ECO:0000313" key="9">
    <source>
        <dbReference type="Proteomes" id="UP000696280"/>
    </source>
</evidence>
<dbReference type="SUPFAM" id="SSF51126">
    <property type="entry name" value="Pectin lyase-like"/>
    <property type="match status" value="1"/>
</dbReference>
<evidence type="ECO:0000256" key="5">
    <source>
        <dbReference type="ARBA" id="ARBA00023085"/>
    </source>
</evidence>
<dbReference type="EC" id="3.1.1.11" evidence="3"/>
<feature type="signal peptide" evidence="6">
    <location>
        <begin position="1"/>
        <end position="26"/>
    </location>
</feature>
<dbReference type="OrthoDB" id="3934656at2759"/>
<dbReference type="PANTHER" id="PTHR31321">
    <property type="entry name" value="ACYL-COA THIOESTER HYDROLASE YBHC-RELATED"/>
    <property type="match status" value="1"/>
</dbReference>
<evidence type="ECO:0000256" key="3">
    <source>
        <dbReference type="ARBA" id="ARBA00013229"/>
    </source>
</evidence>
<sequence length="400" mass="43577">MLLSRIQSSWLSMTLVVIDFLTLVNADTSTFSKCQSPTLDPLTDCPSNTILVSATDSNANFTSIQSAILSLDETTPSTILILPGIYNEQLNVTRSGPLTLLGQIKNTNQQSENTVTISWASANQNNGIFTDNAFTSVLTVAPTLEASLTGAGPTGYAVPENTPFGNIDFKVYNIDFRNVFSEKSDGPSLAVSVSRANAGFYYSGFYSYQDTVYVGKLGNAYFYRNTIAGQTDFLYGFGTAWIQNSTLSLRNCGGGITAWKGANTTFPNKYGVFVSDSTVVAANSTIAPTIAGKCFLGRPWNSQHLSVFSNTYLDATINGAGYKKWSTDPAQEHFNANWTKMAEYHNSGPGFDLDARIKGNVTIELTADEARKYATPKDVFMDVNGTQPFIDWIDKDAYTW</sequence>
<dbReference type="EMBL" id="CAJVRL010000001">
    <property type="protein sequence ID" value="CAG8949036.1"/>
    <property type="molecule type" value="Genomic_DNA"/>
</dbReference>
<keyword evidence="9" id="KW-1185">Reference proteome</keyword>
<dbReference type="GO" id="GO:0042545">
    <property type="term" value="P:cell wall modification"/>
    <property type="evidence" value="ECO:0007669"/>
    <property type="project" value="InterPro"/>
</dbReference>
<accession>A0A9N9KLB9</accession>
<proteinExistence type="inferred from homology"/>
<dbReference type="PANTHER" id="PTHR31321:SF137">
    <property type="entry name" value="PECTIN METHYL ESTERASE (EUROFUNG)"/>
    <property type="match status" value="1"/>
</dbReference>
<dbReference type="Pfam" id="PF01095">
    <property type="entry name" value="Pectinesterase"/>
    <property type="match status" value="1"/>
</dbReference>
<dbReference type="Proteomes" id="UP000696280">
    <property type="component" value="Unassembled WGS sequence"/>
</dbReference>
<name>A0A9N9KLB9_9HELO</name>
<evidence type="ECO:0000259" key="7">
    <source>
        <dbReference type="Pfam" id="PF01095"/>
    </source>
</evidence>
<dbReference type="InterPro" id="IPR011050">
    <property type="entry name" value="Pectin_lyase_fold/virulence"/>
</dbReference>
<evidence type="ECO:0000256" key="2">
    <source>
        <dbReference type="ARBA" id="ARBA00008891"/>
    </source>
</evidence>
<evidence type="ECO:0000256" key="1">
    <source>
        <dbReference type="ARBA" id="ARBA00005184"/>
    </source>
</evidence>
<dbReference type="InterPro" id="IPR012334">
    <property type="entry name" value="Pectin_lyas_fold"/>
</dbReference>
<dbReference type="InterPro" id="IPR000070">
    <property type="entry name" value="Pectinesterase_cat"/>
</dbReference>
<comment type="caution">
    <text evidence="8">The sequence shown here is derived from an EMBL/GenBank/DDBJ whole genome shotgun (WGS) entry which is preliminary data.</text>
</comment>